<accession>A0A2X3I595</accession>
<proteinExistence type="predicted"/>
<evidence type="ECO:0000313" key="3">
    <source>
        <dbReference type="Proteomes" id="UP000250675"/>
    </source>
</evidence>
<evidence type="ECO:0000313" key="1">
    <source>
        <dbReference type="EMBL" id="SQC87662.1"/>
    </source>
</evidence>
<reference evidence="3 4" key="1">
    <citation type="submission" date="2018-06" db="EMBL/GenBank/DDBJ databases">
        <authorList>
            <consortium name="Pathogen Informatics"/>
            <person name="Doyle S."/>
        </authorList>
    </citation>
    <scope>NUCLEOTIDE SEQUENCE [LARGE SCALE GENOMIC DNA]</scope>
    <source>
        <strain evidence="2 4">NCTC11679</strain>
        <strain evidence="1 3">NCTC9645</strain>
    </source>
</reference>
<evidence type="ECO:0000313" key="4">
    <source>
        <dbReference type="Proteomes" id="UP000255239"/>
    </source>
</evidence>
<gene>
    <name evidence="2" type="ORF">NCTC11679_02446</name>
    <name evidence="1" type="ORF">NCTC9645_05800</name>
</gene>
<dbReference type="EMBL" id="UGMG01000001">
    <property type="protein sequence ID" value="STV58638.1"/>
    <property type="molecule type" value="Genomic_DNA"/>
</dbReference>
<dbReference type="AlphaFoldDB" id="A0A2X3I595"/>
<sequence length="34" mass="3792">MEMGRLGAAVTIRMRRVAGETPTLTRLQRVPLPL</sequence>
<dbReference type="EMBL" id="UASO01000010">
    <property type="protein sequence ID" value="SQC87662.1"/>
    <property type="molecule type" value="Genomic_DNA"/>
</dbReference>
<organism evidence="1 3">
    <name type="scientific">Klebsiella pneumoniae</name>
    <dbReference type="NCBI Taxonomy" id="573"/>
    <lineage>
        <taxon>Bacteria</taxon>
        <taxon>Pseudomonadati</taxon>
        <taxon>Pseudomonadota</taxon>
        <taxon>Gammaproteobacteria</taxon>
        <taxon>Enterobacterales</taxon>
        <taxon>Enterobacteriaceae</taxon>
        <taxon>Klebsiella/Raoultella group</taxon>
        <taxon>Klebsiella</taxon>
        <taxon>Klebsiella pneumoniae complex</taxon>
    </lineage>
</organism>
<name>A0A2X3I595_KLEPN</name>
<dbReference type="Proteomes" id="UP000255239">
    <property type="component" value="Unassembled WGS sequence"/>
</dbReference>
<evidence type="ECO:0000313" key="2">
    <source>
        <dbReference type="EMBL" id="STV58638.1"/>
    </source>
</evidence>
<dbReference type="Proteomes" id="UP000250675">
    <property type="component" value="Unassembled WGS sequence"/>
</dbReference>
<protein>
    <submittedName>
        <fullName evidence="1">Uncharacterized protein</fullName>
    </submittedName>
</protein>